<dbReference type="PANTHER" id="PTHR20883:SF48">
    <property type="entry name" value="ECTOINE DIOXYGENASE"/>
    <property type="match status" value="1"/>
</dbReference>
<keyword evidence="1" id="KW-0560">Oxidoreductase</keyword>
<keyword evidence="1" id="KW-0479">Metal-binding</keyword>
<keyword evidence="1" id="KW-0408">Iron</keyword>
<dbReference type="RefSeq" id="WP_084716831.1">
    <property type="nucleotide sequence ID" value="NZ_CP034550.1"/>
</dbReference>
<feature type="region of interest" description="Disordered" evidence="2">
    <location>
        <begin position="1"/>
        <end position="45"/>
    </location>
</feature>
<name>A0A5Q0GRT0_SACSY</name>
<dbReference type="PROSITE" id="PS51471">
    <property type="entry name" value="FE2OG_OXY"/>
    <property type="match status" value="1"/>
</dbReference>
<dbReference type="GO" id="GO:0016706">
    <property type="term" value="F:2-oxoglutarate-dependent dioxygenase activity"/>
    <property type="evidence" value="ECO:0007669"/>
    <property type="project" value="UniProtKB-ARBA"/>
</dbReference>
<proteinExistence type="inferred from homology"/>
<organism evidence="4 5">
    <name type="scientific">Saccharothrix syringae</name>
    <name type="common">Nocardiopsis syringae</name>
    <dbReference type="NCBI Taxonomy" id="103733"/>
    <lineage>
        <taxon>Bacteria</taxon>
        <taxon>Bacillati</taxon>
        <taxon>Actinomycetota</taxon>
        <taxon>Actinomycetes</taxon>
        <taxon>Pseudonocardiales</taxon>
        <taxon>Pseudonocardiaceae</taxon>
        <taxon>Saccharothrix</taxon>
    </lineage>
</organism>
<dbReference type="AlphaFoldDB" id="A0A5Q0GRT0"/>
<dbReference type="GO" id="GO:0005506">
    <property type="term" value="F:iron ion binding"/>
    <property type="evidence" value="ECO:0007669"/>
    <property type="project" value="UniProtKB-ARBA"/>
</dbReference>
<dbReference type="KEGG" id="ssyi:EKG83_00980"/>
<protein>
    <recommendedName>
        <fullName evidence="3">Fe2OG dioxygenase domain-containing protein</fullName>
    </recommendedName>
</protein>
<dbReference type="SUPFAM" id="SSF51197">
    <property type="entry name" value="Clavaminate synthase-like"/>
    <property type="match status" value="1"/>
</dbReference>
<sequence>MPASRPRDAIRARPHQMRAPVRSMRTWPPGREAGNARRSPGIDCSPHERLLRSRRRYGEKCFPPVRQIQAETAVLFIGGLLLNTERRAPARRILSDDQFSAYERDGFIVLRMFDADEVSDIKEEIRPLLATPTSDHPRVIKRAALDEPGAHLDPVNPYGVFKVFNTPLINDFWFDMMREPRILGVAADLVGPDVNFLMGWLHQRVPGLQVHEGWHCDFSEDRHTSTDLVTAILYLDEMTPDSGPTLVVPGSHRDRLVEGTLEPRPVTVPEDGEYVPVTVPAGSVLFLHSLTVHSLSMNRTRQDRSILLQEYKSASAVEVEPYDYAFADLPLLRGGEPV</sequence>
<gene>
    <name evidence="4" type="ORF">EKG83_00980</name>
</gene>
<feature type="compositionally biased region" description="Basic and acidic residues" evidence="2">
    <location>
        <begin position="1"/>
        <end position="11"/>
    </location>
</feature>
<evidence type="ECO:0000313" key="4">
    <source>
        <dbReference type="EMBL" id="QFZ16220.1"/>
    </source>
</evidence>
<keyword evidence="5" id="KW-1185">Reference proteome</keyword>
<evidence type="ECO:0000256" key="1">
    <source>
        <dbReference type="RuleBase" id="RU003682"/>
    </source>
</evidence>
<evidence type="ECO:0000256" key="2">
    <source>
        <dbReference type="SAM" id="MobiDB-lite"/>
    </source>
</evidence>
<dbReference type="PANTHER" id="PTHR20883">
    <property type="entry name" value="PHYTANOYL-COA DIOXYGENASE DOMAIN CONTAINING 1"/>
    <property type="match status" value="1"/>
</dbReference>
<dbReference type="InterPro" id="IPR008775">
    <property type="entry name" value="Phytyl_CoA_dOase-like"/>
</dbReference>
<comment type="similarity">
    <text evidence="1">Belongs to the iron/ascorbate-dependent oxidoreductase family.</text>
</comment>
<dbReference type="InterPro" id="IPR005123">
    <property type="entry name" value="Oxoglu/Fe-dep_dioxygenase_dom"/>
</dbReference>
<dbReference type="OrthoDB" id="9791262at2"/>
<accession>A0A5Q0GRT0</accession>
<reference evidence="5" key="1">
    <citation type="journal article" date="2021" name="Curr. Microbiol.">
        <title>Complete genome of nocamycin-producing strain Saccharothrix syringae NRRL B-16468 reveals the biosynthetic potential for secondary metabolites.</title>
        <authorList>
            <person name="Mo X."/>
            <person name="Yang S."/>
        </authorList>
    </citation>
    <scope>NUCLEOTIDE SEQUENCE [LARGE SCALE GENOMIC DNA]</scope>
    <source>
        <strain evidence="5">ATCC 51364 / DSM 43886 / JCM 6844 / KCTC 9398 / NBRC 14523 / NRRL B-16468 / INA 2240</strain>
    </source>
</reference>
<dbReference type="Pfam" id="PF05721">
    <property type="entry name" value="PhyH"/>
    <property type="match status" value="1"/>
</dbReference>
<feature type="domain" description="Fe2OG dioxygenase" evidence="3">
    <location>
        <begin position="193"/>
        <end position="321"/>
    </location>
</feature>
<evidence type="ECO:0000259" key="3">
    <source>
        <dbReference type="PROSITE" id="PS51471"/>
    </source>
</evidence>
<evidence type="ECO:0000313" key="5">
    <source>
        <dbReference type="Proteomes" id="UP000325787"/>
    </source>
</evidence>
<dbReference type="EMBL" id="CP034550">
    <property type="protein sequence ID" value="QFZ16220.1"/>
    <property type="molecule type" value="Genomic_DNA"/>
</dbReference>
<dbReference type="Gene3D" id="2.60.120.620">
    <property type="entry name" value="q2cbj1_9rhob like domain"/>
    <property type="match status" value="1"/>
</dbReference>
<dbReference type="Proteomes" id="UP000325787">
    <property type="component" value="Chromosome"/>
</dbReference>